<dbReference type="EMBL" id="CM010637">
    <property type="protein sequence ID" value="RID41704.1"/>
    <property type="molecule type" value="Genomic_DNA"/>
</dbReference>
<organism evidence="2 3">
    <name type="scientific">Brassica campestris</name>
    <name type="common">Field mustard</name>
    <dbReference type="NCBI Taxonomy" id="3711"/>
    <lineage>
        <taxon>Eukaryota</taxon>
        <taxon>Viridiplantae</taxon>
        <taxon>Streptophyta</taxon>
        <taxon>Embryophyta</taxon>
        <taxon>Tracheophyta</taxon>
        <taxon>Spermatophyta</taxon>
        <taxon>Magnoliopsida</taxon>
        <taxon>eudicotyledons</taxon>
        <taxon>Gunneridae</taxon>
        <taxon>Pentapetalae</taxon>
        <taxon>rosids</taxon>
        <taxon>malvids</taxon>
        <taxon>Brassicales</taxon>
        <taxon>Brassicaceae</taxon>
        <taxon>Brassiceae</taxon>
        <taxon>Brassica</taxon>
    </lineage>
</organism>
<evidence type="ECO:0000313" key="3">
    <source>
        <dbReference type="Proteomes" id="UP000264353"/>
    </source>
</evidence>
<proteinExistence type="predicted"/>
<sequence>MARLEEEIFNVLLSQTSVSNLIFEESSVSSPSSRAETGEGSTGDGYVTKEDDVTETDGDSSSRLTRRRKSYRFTSRGTKP</sequence>
<feature type="region of interest" description="Disordered" evidence="1">
    <location>
        <begin position="24"/>
        <end position="80"/>
    </location>
</feature>
<dbReference type="Proteomes" id="UP000264353">
    <property type="component" value="Chromosome A10"/>
</dbReference>
<gene>
    <name evidence="2" type="ORF">BRARA_J01639</name>
</gene>
<evidence type="ECO:0000256" key="1">
    <source>
        <dbReference type="SAM" id="MobiDB-lite"/>
    </source>
</evidence>
<dbReference type="EMBL" id="CM010637">
    <property type="protein sequence ID" value="RID41703.1"/>
    <property type="molecule type" value="Genomic_DNA"/>
</dbReference>
<name>A0A397XQ43_BRACM</name>
<dbReference type="AlphaFoldDB" id="A0A397XQ43"/>
<accession>A0A397XQ43</accession>
<protein>
    <submittedName>
        <fullName evidence="2">Uncharacterized protein</fullName>
    </submittedName>
</protein>
<evidence type="ECO:0000313" key="2">
    <source>
        <dbReference type="EMBL" id="RID41704.1"/>
    </source>
</evidence>
<reference evidence="2 3" key="1">
    <citation type="submission" date="2018-06" db="EMBL/GenBank/DDBJ databases">
        <title>WGS assembly of Brassica rapa FPsc.</title>
        <authorList>
            <person name="Bowman J."/>
            <person name="Kohchi T."/>
            <person name="Yamato K."/>
            <person name="Jenkins J."/>
            <person name="Shu S."/>
            <person name="Ishizaki K."/>
            <person name="Yamaoka S."/>
            <person name="Nishihama R."/>
            <person name="Nakamura Y."/>
            <person name="Berger F."/>
            <person name="Adam C."/>
            <person name="Aki S."/>
            <person name="Althoff F."/>
            <person name="Araki T."/>
            <person name="Arteaga-Vazquez M."/>
            <person name="Balasubrmanian S."/>
            <person name="Bauer D."/>
            <person name="Boehm C."/>
            <person name="Briginshaw L."/>
            <person name="Caballero-Perez J."/>
            <person name="Catarino B."/>
            <person name="Chen F."/>
            <person name="Chiyoda S."/>
            <person name="Chovatia M."/>
            <person name="Davies K."/>
            <person name="Delmans M."/>
            <person name="Demura T."/>
            <person name="Dierschke T."/>
            <person name="Dolan L."/>
            <person name="Dorantes-Acosta A."/>
            <person name="Eklund D."/>
            <person name="Florent S."/>
            <person name="Flores-Sandoval E."/>
            <person name="Fujiyama A."/>
            <person name="Fukuzawa H."/>
            <person name="Galik B."/>
            <person name="Grimanelli D."/>
            <person name="Grimwood J."/>
            <person name="Grossniklaus U."/>
            <person name="Hamada T."/>
            <person name="Haseloff J."/>
            <person name="Hetherington A."/>
            <person name="Higo A."/>
            <person name="Hirakawa Y."/>
            <person name="Hundley H."/>
            <person name="Ikeda Y."/>
            <person name="Inoue K."/>
            <person name="Inoue S."/>
            <person name="Ishida S."/>
            <person name="Jia Q."/>
            <person name="Kakita M."/>
            <person name="Kanazawa T."/>
            <person name="Kawai Y."/>
            <person name="Kawashima T."/>
            <person name="Kennedy M."/>
            <person name="Kinose K."/>
            <person name="Kinoshita T."/>
            <person name="Kohara Y."/>
            <person name="Koide E."/>
            <person name="Komatsu K."/>
            <person name="Kopischke S."/>
            <person name="Kubo M."/>
            <person name="Kyozuka J."/>
            <person name="Lagercrantz U."/>
            <person name="Lin S."/>
            <person name="Lindquist E."/>
            <person name="Lipzen A."/>
            <person name="Lu C."/>
            <person name="Luna E."/>
            <person name="Martienssen R."/>
            <person name="Minamino N."/>
            <person name="Mizutani M."/>
            <person name="Mizutani M."/>
            <person name="Mochizuki N."/>
            <person name="Monte I."/>
            <person name="Mosher R."/>
            <person name="Nagasaki H."/>
            <person name="Nakagami H."/>
            <person name="Naramoto S."/>
            <person name="Nishitani K."/>
            <person name="Ohtani M."/>
            <person name="Okamoto T."/>
            <person name="Okumura M."/>
            <person name="Phillips J."/>
            <person name="Pollak B."/>
            <person name="Reinders A."/>
            <person name="Roevekamp M."/>
            <person name="Sano R."/>
            <person name="Sawa S."/>
            <person name="Schmid M."/>
            <person name="Shirakawa M."/>
            <person name="Solano R."/>
            <person name="Spunde A."/>
            <person name="Suetsugu N."/>
            <person name="Sugano S."/>
            <person name="Sugiyama A."/>
            <person name="Sun R."/>
            <person name="Suzuki Y."/>
            <person name="Takenaka M."/>
            <person name="Takezawa D."/>
            <person name="Tomogane H."/>
            <person name="Tsuzuki M."/>
            <person name="Ueda T."/>
            <person name="Umeda M."/>
            <person name="Ward J."/>
            <person name="Watanabe Y."/>
            <person name="Yazaki K."/>
            <person name="Yokoyama R."/>
            <person name="Yoshitake Y."/>
            <person name="Yotsui I."/>
            <person name="Zachgo S."/>
            <person name="Schmutz J."/>
        </authorList>
    </citation>
    <scope>NUCLEOTIDE SEQUENCE [LARGE SCALE GENOMIC DNA]</scope>
    <source>
        <strain evidence="3">cv. B-3</strain>
    </source>
</reference>